<dbReference type="AlphaFoldDB" id="A0A2S2Q2V6"/>
<reference evidence="2" key="1">
    <citation type="submission" date="2018-04" db="EMBL/GenBank/DDBJ databases">
        <title>Transcriptome assembly of Sipha flava.</title>
        <authorList>
            <person name="Scully E.D."/>
            <person name="Geib S.M."/>
            <person name="Palmer N.A."/>
            <person name="Koch K."/>
            <person name="Bradshaw J."/>
            <person name="Heng-Moss T."/>
            <person name="Sarath G."/>
        </authorList>
    </citation>
    <scope>NUCLEOTIDE SEQUENCE</scope>
</reference>
<organism evidence="2">
    <name type="scientific">Sipha flava</name>
    <name type="common">yellow sugarcane aphid</name>
    <dbReference type="NCBI Taxonomy" id="143950"/>
    <lineage>
        <taxon>Eukaryota</taxon>
        <taxon>Metazoa</taxon>
        <taxon>Ecdysozoa</taxon>
        <taxon>Arthropoda</taxon>
        <taxon>Hexapoda</taxon>
        <taxon>Insecta</taxon>
        <taxon>Pterygota</taxon>
        <taxon>Neoptera</taxon>
        <taxon>Paraneoptera</taxon>
        <taxon>Hemiptera</taxon>
        <taxon>Sternorrhyncha</taxon>
        <taxon>Aphidomorpha</taxon>
        <taxon>Aphidoidea</taxon>
        <taxon>Aphididae</taxon>
        <taxon>Sipha</taxon>
    </lineage>
</organism>
<sequence>MFTELKESISHLSIQVADLKLDNNNLRENISNLNKRIQDLEAANNYCRPTFSAGSVPRILQEISERERCSRNVIIRGLKESSSSIIEERISDDTSKIAEAIDPYISKVVGNLKSIRLSKPNDRGSRPLKVFFSSKEIAHKLVSDFNKNARGHPPDSRLRSVTMTRDHTPLERESIRLVYTELENRKKNGKTDLTINYRDSPSLCHFFGHRRPDAIMLLTLYLSIQKTNKYRSTTA</sequence>
<feature type="coiled-coil region" evidence="1">
    <location>
        <begin position="9"/>
        <end position="43"/>
    </location>
</feature>
<keyword evidence="1" id="KW-0175">Coiled coil</keyword>
<evidence type="ECO:0000313" key="2">
    <source>
        <dbReference type="EMBL" id="MBY72068.1"/>
    </source>
</evidence>
<protein>
    <recommendedName>
        <fullName evidence="3">LINE-1 type transposase domain-containing protein 1</fullName>
    </recommendedName>
</protein>
<proteinExistence type="predicted"/>
<dbReference type="EMBL" id="GGMS01002865">
    <property type="protein sequence ID" value="MBY72068.1"/>
    <property type="molecule type" value="Transcribed_RNA"/>
</dbReference>
<evidence type="ECO:0000256" key="1">
    <source>
        <dbReference type="SAM" id="Coils"/>
    </source>
</evidence>
<name>A0A2S2Q2V6_9HEMI</name>
<evidence type="ECO:0008006" key="3">
    <source>
        <dbReference type="Google" id="ProtNLM"/>
    </source>
</evidence>
<accession>A0A2S2Q2V6</accession>
<gene>
    <name evidence="2" type="ORF">g.3340</name>
</gene>